<keyword evidence="9 13" id="KW-0249">Electron transport</keyword>
<comment type="caution">
    <text evidence="15">The sequence shown here is derived from an EMBL/GenBank/DDBJ whole genome shotgun (WGS) entry which is preliminary data.</text>
</comment>
<feature type="binding site" description="covalent" evidence="13">
    <location>
        <position position="189"/>
    </location>
    <ligand>
        <name>heme c</name>
        <dbReference type="ChEBI" id="CHEBI:61717"/>
        <label>2</label>
    </ligand>
</feature>
<dbReference type="Gene3D" id="1.10.1130.10">
    <property type="entry name" value="Flavocytochrome C3, Chain A"/>
    <property type="match status" value="1"/>
</dbReference>
<sequence>MSAKQKLTEKRPWLAWIFFLATVVVVFFLGLLASSIVERRAEAAYVNVPKVEIGKFEPRNEVWGQNYPREFQSYYGTADTSFQSKYNGNTMIDMLEVDPRLVVLWAGYGFSKDYNQGRGHYYAITDIQNTLRTGAPKTPKEGPMPATCMTCKSPDVPRLMNEKGVAAFYTGAWAELGAEVVNPIGCADCHDNETMNLTITRPALVEAFERMGKDVTKASHQEMRSLVCAQCHVEYYFNKKTVEGAQYLTFPWDNGFSVEAMEEYYDNMEFSDWTHSISKAPMLKAQHPGYEIYMTGIHAQRGVSCADCHMPYKSEGGQKFTDHHMQSPLNNIANSCQVCHREEAGTLLANVYERQDKIIENRDKLEELLVRAHVEAKKAWDLGADETQMEDILMGIRHAQWRWDYAAASHGGSFHSPVEVGRVISTGITIAQETRIELARLLADLGHNQAIPYPDIATKAKAQEFIGLDMEKLNDEKQDFLKNIVPKWMEEAEEREKTYDAVVKLQE</sequence>
<evidence type="ECO:0000256" key="11">
    <source>
        <dbReference type="ARBA" id="ARBA00023004"/>
    </source>
</evidence>
<comment type="cofactor">
    <cofactor evidence="13">
        <name>heme c</name>
        <dbReference type="ChEBI" id="CHEBI:61717"/>
    </cofactor>
    <text evidence="13">Binds 5 heme c groups covalently per monomer.</text>
</comment>
<dbReference type="EC" id="1.7.2.2" evidence="13"/>
<dbReference type="AlphaFoldDB" id="A0A0D8J9J1"/>
<feature type="binding site" description="axial binding residue" evidence="13">
    <location>
        <position position="120"/>
    </location>
    <ligand>
        <name>heme c</name>
        <dbReference type="ChEBI" id="CHEBI:61717"/>
        <label>3</label>
    </ligand>
    <ligandPart>
        <name>Fe</name>
        <dbReference type="ChEBI" id="CHEBI:18248"/>
    </ligandPart>
</feature>
<evidence type="ECO:0000256" key="13">
    <source>
        <dbReference type="HAMAP-Rule" id="MF_01182"/>
    </source>
</evidence>
<evidence type="ECO:0000256" key="14">
    <source>
        <dbReference type="SAM" id="Phobius"/>
    </source>
</evidence>
<feature type="transmembrane region" description="Helical" evidence="14">
    <location>
        <begin position="12"/>
        <end position="33"/>
    </location>
</feature>
<comment type="subcellular location">
    <subcellularLocation>
        <location evidence="1">Cell envelope</location>
    </subcellularLocation>
    <subcellularLocation>
        <location evidence="13">Periplasm</location>
    </subcellularLocation>
</comment>
<reference evidence="15 16" key="1">
    <citation type="submission" date="2014-09" db="EMBL/GenBank/DDBJ databases">
        <title>Draft Genome Sequence of Draconibacterium sp. JN14CK-3.</title>
        <authorList>
            <person name="Dong C."/>
            <person name="Lai Q."/>
            <person name="Shao Z."/>
        </authorList>
    </citation>
    <scope>NUCLEOTIDE SEQUENCE [LARGE SCALE GENOMIC DNA]</scope>
    <source>
        <strain evidence="15 16">JN14CK-3</strain>
    </source>
</reference>
<evidence type="ECO:0000256" key="7">
    <source>
        <dbReference type="ARBA" id="ARBA00022764"/>
    </source>
</evidence>
<feature type="binding site" description="covalent" evidence="13">
    <location>
        <position position="308"/>
    </location>
    <ligand>
        <name>heme c</name>
        <dbReference type="ChEBI" id="CHEBI:61717"/>
        <label>4</label>
    </ligand>
</feature>
<dbReference type="GO" id="GO:0042128">
    <property type="term" value="P:nitrate assimilation"/>
    <property type="evidence" value="ECO:0007669"/>
    <property type="project" value="UniProtKB-UniRule"/>
</dbReference>
<feature type="binding site" description="covalent" evidence="13">
    <location>
        <position position="228"/>
    </location>
    <ligand>
        <name>heme c</name>
        <dbReference type="ChEBI" id="CHEBI:61717"/>
        <label>3</label>
    </ligand>
</feature>
<dbReference type="PANTHER" id="PTHR30633">
    <property type="entry name" value="CYTOCHROME C-552 RESPIRATORY NITRITE REDUCTASE"/>
    <property type="match status" value="1"/>
</dbReference>
<dbReference type="GO" id="GO:0042279">
    <property type="term" value="F:nitrite reductase (cytochrome, ammonia-forming) activity"/>
    <property type="evidence" value="ECO:0007669"/>
    <property type="project" value="UniProtKB-UniRule"/>
</dbReference>
<dbReference type="GO" id="GO:0030288">
    <property type="term" value="C:outer membrane-bounded periplasmic space"/>
    <property type="evidence" value="ECO:0007669"/>
    <property type="project" value="TreeGrafter"/>
</dbReference>
<feature type="binding site" description="covalent" evidence="13">
    <location>
        <position position="336"/>
    </location>
    <ligand>
        <name>heme c</name>
        <dbReference type="ChEBI" id="CHEBI:61717"/>
        <label>5</label>
    </ligand>
</feature>
<keyword evidence="14" id="KW-0812">Transmembrane</keyword>
<keyword evidence="7 13" id="KW-0574">Periplasm</keyword>
<feature type="binding site" description="covalent" evidence="13">
    <location>
        <position position="151"/>
    </location>
    <ligand>
        <name>heme c</name>
        <dbReference type="ChEBI" id="CHEBI:61717"/>
        <label>1</label>
    </ligand>
</feature>
<dbReference type="PIRSF" id="PIRSF000243">
    <property type="entry name" value="Cyt_c552"/>
    <property type="match status" value="1"/>
</dbReference>
<dbReference type="GO" id="GO:0019645">
    <property type="term" value="P:anaerobic electron transport chain"/>
    <property type="evidence" value="ECO:0007669"/>
    <property type="project" value="TreeGrafter"/>
</dbReference>
<dbReference type="SUPFAM" id="SSF48695">
    <property type="entry name" value="Multiheme cytochromes"/>
    <property type="match status" value="1"/>
</dbReference>
<dbReference type="CDD" id="cd00548">
    <property type="entry name" value="NrfA-like"/>
    <property type="match status" value="1"/>
</dbReference>
<dbReference type="GO" id="GO:0020037">
    <property type="term" value="F:heme binding"/>
    <property type="evidence" value="ECO:0007669"/>
    <property type="project" value="InterPro"/>
</dbReference>
<feature type="binding site" evidence="13">
    <location>
        <position position="234"/>
    </location>
    <ligand>
        <name>Ca(2+)</name>
        <dbReference type="ChEBI" id="CHEBI:29108"/>
    </ligand>
</feature>
<feature type="binding site" description="covalent" evidence="13">
    <location>
        <position position="231"/>
    </location>
    <ligand>
        <name>heme c</name>
        <dbReference type="ChEBI" id="CHEBI:61717"/>
        <label>3</label>
    </ligand>
</feature>
<dbReference type="OrthoDB" id="9780421at2"/>
<feature type="binding site" description="axial binding residue" evidence="13">
    <location>
        <position position="232"/>
    </location>
    <ligand>
        <name>heme c</name>
        <dbReference type="ChEBI" id="CHEBI:61717"/>
        <label>3</label>
    </ligand>
    <ligandPart>
        <name>Fe</name>
        <dbReference type="ChEBI" id="CHEBI:18248"/>
    </ligandPart>
</feature>
<proteinExistence type="inferred from homology"/>
<dbReference type="InterPro" id="IPR003321">
    <property type="entry name" value="Cyt_c552"/>
</dbReference>
<gene>
    <name evidence="13 15" type="primary">nrfA</name>
    <name evidence="15" type="ORF">LH29_11285</name>
</gene>
<dbReference type="UniPathway" id="UPA00653"/>
<evidence type="ECO:0000256" key="5">
    <source>
        <dbReference type="ARBA" id="ARBA00022723"/>
    </source>
</evidence>
<evidence type="ECO:0000256" key="10">
    <source>
        <dbReference type="ARBA" id="ARBA00023002"/>
    </source>
</evidence>
<evidence type="ECO:0000256" key="9">
    <source>
        <dbReference type="ARBA" id="ARBA00022982"/>
    </source>
</evidence>
<feature type="binding site" evidence="13">
    <location>
        <position position="284"/>
    </location>
    <ligand>
        <name>Ca(2+)</name>
        <dbReference type="ChEBI" id="CHEBI:29108"/>
    </ligand>
</feature>
<feature type="binding site" evidence="13">
    <location>
        <position position="235"/>
    </location>
    <ligand>
        <name>Ca(2+)</name>
        <dbReference type="ChEBI" id="CHEBI:29108"/>
    </ligand>
</feature>
<feature type="binding site" description="covalent" evidence="13">
    <location>
        <position position="339"/>
    </location>
    <ligand>
        <name>heme c</name>
        <dbReference type="ChEBI" id="CHEBI:61717"/>
        <label>5</label>
    </ligand>
</feature>
<protein>
    <recommendedName>
        <fullName evidence="13">Cytochrome c-552</fullName>
        <ecNumber evidence="13">1.7.2.2</ecNumber>
    </recommendedName>
    <alternativeName>
        <fullName evidence="13">Ammonia-forming cytochrome c nitrite reductase</fullName>
        <shortName evidence="13">Cytochrome c nitrite reductase</shortName>
    </alternativeName>
</protein>
<dbReference type="RefSeq" id="WP_045029495.1">
    <property type="nucleotide sequence ID" value="NZ_JRHC01000002.1"/>
</dbReference>
<evidence type="ECO:0000256" key="3">
    <source>
        <dbReference type="ARBA" id="ARBA00022448"/>
    </source>
</evidence>
<feature type="binding site" description="axial binding residue" evidence="13">
    <location>
        <position position="298"/>
    </location>
    <ligand>
        <name>heme c</name>
        <dbReference type="ChEBI" id="CHEBI:61717"/>
        <label>5</label>
    </ligand>
    <ligandPart>
        <name>Fe</name>
        <dbReference type="ChEBI" id="CHEBI:18248"/>
    </ligandPart>
</feature>
<dbReference type="STRING" id="1544798.LH29_11285"/>
<feature type="binding site" description="axial binding residue" evidence="13">
    <location>
        <position position="340"/>
    </location>
    <ligand>
        <name>heme c</name>
        <dbReference type="ChEBI" id="CHEBI:61717"/>
        <label>5</label>
    </ligand>
    <ligandPart>
        <name>Fe</name>
        <dbReference type="ChEBI" id="CHEBI:18248"/>
    </ligandPart>
</feature>
<evidence type="ECO:0000256" key="12">
    <source>
        <dbReference type="ARBA" id="ARBA00049131"/>
    </source>
</evidence>
<feature type="binding site" description="covalent" evidence="13">
    <location>
        <position position="148"/>
    </location>
    <ligand>
        <name>heme c</name>
        <dbReference type="ChEBI" id="CHEBI:61717"/>
        <label>1</label>
    </ligand>
</feature>
<feature type="binding site" description="covalent" evidence="13">
    <location>
        <position position="305"/>
    </location>
    <ligand>
        <name>heme c</name>
        <dbReference type="ChEBI" id="CHEBI:61717"/>
        <label>4</label>
    </ligand>
</feature>
<comment type="catalytic activity">
    <reaction evidence="12 13">
        <text>6 Fe(III)-[cytochrome c] + NH4(+) + 2 H2O = 6 Fe(II)-[cytochrome c] + nitrite + 8 H(+)</text>
        <dbReference type="Rhea" id="RHEA:13089"/>
        <dbReference type="Rhea" id="RHEA-COMP:10350"/>
        <dbReference type="Rhea" id="RHEA-COMP:14399"/>
        <dbReference type="ChEBI" id="CHEBI:15377"/>
        <dbReference type="ChEBI" id="CHEBI:15378"/>
        <dbReference type="ChEBI" id="CHEBI:16301"/>
        <dbReference type="ChEBI" id="CHEBI:28938"/>
        <dbReference type="ChEBI" id="CHEBI:29033"/>
        <dbReference type="ChEBI" id="CHEBI:29034"/>
        <dbReference type="EC" id="1.7.2.2"/>
    </reaction>
</comment>
<evidence type="ECO:0000256" key="1">
    <source>
        <dbReference type="ARBA" id="ARBA00004196"/>
    </source>
</evidence>
<organism evidence="15 16">
    <name type="scientific">Draconibacterium sediminis</name>
    <dbReference type="NCBI Taxonomy" id="1544798"/>
    <lineage>
        <taxon>Bacteria</taxon>
        <taxon>Pseudomonadati</taxon>
        <taxon>Bacteroidota</taxon>
        <taxon>Bacteroidia</taxon>
        <taxon>Marinilabiliales</taxon>
        <taxon>Prolixibacteraceae</taxon>
        <taxon>Draconibacterium</taxon>
    </lineage>
</organism>
<evidence type="ECO:0000256" key="6">
    <source>
        <dbReference type="ARBA" id="ARBA00022729"/>
    </source>
</evidence>
<accession>A0A0D8J9J1</accession>
<comment type="similarity">
    <text evidence="2 13">Belongs to the cytochrome c-552 family.</text>
</comment>
<dbReference type="PANTHER" id="PTHR30633:SF0">
    <property type="entry name" value="CYTOCHROME C-552"/>
    <property type="match status" value="1"/>
</dbReference>
<dbReference type="NCBIfam" id="NF008339">
    <property type="entry name" value="PRK11125.1"/>
    <property type="match status" value="1"/>
</dbReference>
<feature type="binding site" evidence="13">
    <location>
        <position position="235"/>
    </location>
    <ligand>
        <name>substrate</name>
    </ligand>
</feature>
<feature type="binding site" description="axial binding residue" evidence="13">
    <location>
        <position position="152"/>
    </location>
    <ligand>
        <name>heme c</name>
        <dbReference type="ChEBI" id="CHEBI:61717"/>
        <label>1</label>
    </ligand>
    <ligandPart>
        <name>Fe</name>
        <dbReference type="ChEBI" id="CHEBI:18248"/>
    </ligandPart>
</feature>
<name>A0A0D8J9J1_9BACT</name>
<dbReference type="InterPro" id="IPR017570">
    <property type="entry name" value="Cyt_c_NO2Rdtase_formate-dep"/>
</dbReference>
<feature type="binding site" evidence="13">
    <location>
        <position position="286"/>
    </location>
    <ligand>
        <name>Ca(2+)</name>
        <dbReference type="ChEBI" id="CHEBI:29108"/>
    </ligand>
</feature>
<feature type="binding site" description="axial binding residue" evidence="13">
    <location>
        <position position="309"/>
    </location>
    <ligand>
        <name>heme c</name>
        <dbReference type="ChEBI" id="CHEBI:61717"/>
        <label>4</label>
    </ligand>
    <ligandPart>
        <name>Fe</name>
        <dbReference type="ChEBI" id="CHEBI:18248"/>
    </ligandPart>
</feature>
<evidence type="ECO:0000256" key="8">
    <source>
        <dbReference type="ARBA" id="ARBA00022837"/>
    </source>
</evidence>
<dbReference type="EMBL" id="JRHC01000002">
    <property type="protein sequence ID" value="KJF43675.1"/>
    <property type="molecule type" value="Genomic_DNA"/>
</dbReference>
<keyword evidence="10 13" id="KW-0560">Oxidoreductase</keyword>
<keyword evidence="14" id="KW-0472">Membrane</keyword>
<comment type="cofactor">
    <cofactor evidence="13">
        <name>Ca(2+)</name>
        <dbReference type="ChEBI" id="CHEBI:29108"/>
    </cofactor>
    <text evidence="13">Binds 1 Ca(2+) ion per monomer.</text>
</comment>
<feature type="binding site" evidence="13">
    <location>
        <position position="287"/>
    </location>
    <ligand>
        <name>substrate</name>
    </ligand>
</feature>
<keyword evidence="8 13" id="KW-0106">Calcium</keyword>
<feature type="binding site" description="axial binding residue" evidence="13">
    <location>
        <position position="190"/>
    </location>
    <ligand>
        <name>heme c</name>
        <dbReference type="ChEBI" id="CHEBI:61717"/>
        <label>2</label>
    </ligand>
    <ligandPart>
        <name>Fe</name>
        <dbReference type="ChEBI" id="CHEBI:18248"/>
    </ligandPart>
</feature>
<dbReference type="Proteomes" id="UP000032544">
    <property type="component" value="Unassembled WGS sequence"/>
</dbReference>
<keyword evidence="4 13" id="KW-0349">Heme</keyword>
<evidence type="ECO:0000256" key="2">
    <source>
        <dbReference type="ARBA" id="ARBA00009288"/>
    </source>
</evidence>
<feature type="binding site" description="covalent" evidence="13">
    <location>
        <position position="186"/>
    </location>
    <ligand>
        <name>heme c</name>
        <dbReference type="ChEBI" id="CHEBI:61717"/>
        <label>2</label>
    </ligand>
</feature>
<dbReference type="GO" id="GO:0005506">
    <property type="term" value="F:iron ion binding"/>
    <property type="evidence" value="ECO:0007669"/>
    <property type="project" value="UniProtKB-UniRule"/>
</dbReference>
<dbReference type="Gene3D" id="1.20.140.10">
    <property type="entry name" value="Butyryl-CoA Dehydrogenase, subunit A, domain 3"/>
    <property type="match status" value="1"/>
</dbReference>
<comment type="pathway">
    <text evidence="13">Nitrogen metabolism; nitrate reduction (assimilation).</text>
</comment>
<keyword evidence="3 13" id="KW-0813">Transport</keyword>
<keyword evidence="11 13" id="KW-0408">Iron</keyword>
<comment type="function">
    <text evidence="13">Catalyzes the reduction of nitrite to ammonia, consuming six electrons in the process.</text>
</comment>
<evidence type="ECO:0000256" key="4">
    <source>
        <dbReference type="ARBA" id="ARBA00022617"/>
    </source>
</evidence>
<dbReference type="InterPro" id="IPR036280">
    <property type="entry name" value="Multihaem_cyt_sf"/>
</dbReference>
<evidence type="ECO:0000313" key="15">
    <source>
        <dbReference type="EMBL" id="KJF43675.1"/>
    </source>
</evidence>
<keyword evidence="14" id="KW-1133">Transmembrane helix</keyword>
<dbReference type="PATRIC" id="fig|1544798.3.peg.2414"/>
<keyword evidence="16" id="KW-1185">Reference proteome</keyword>
<dbReference type="Pfam" id="PF02335">
    <property type="entry name" value="Cytochrom_C552"/>
    <property type="match status" value="1"/>
</dbReference>
<feature type="binding site" description="axial binding residue" evidence="13">
    <location>
        <position position="415"/>
    </location>
    <ligand>
        <name>heme c</name>
        <dbReference type="ChEBI" id="CHEBI:61717"/>
        <label>4</label>
    </ligand>
    <ligandPart>
        <name>Fe</name>
        <dbReference type="ChEBI" id="CHEBI:18248"/>
    </ligandPart>
</feature>
<evidence type="ECO:0000313" key="16">
    <source>
        <dbReference type="Proteomes" id="UP000032544"/>
    </source>
</evidence>
<dbReference type="HAMAP" id="MF_01182">
    <property type="entry name" value="Cytochrom_C552"/>
    <property type="match status" value="1"/>
</dbReference>
<keyword evidence="5 13" id="KW-0479">Metal-binding</keyword>
<dbReference type="GO" id="GO:0005509">
    <property type="term" value="F:calcium ion binding"/>
    <property type="evidence" value="ECO:0007669"/>
    <property type="project" value="UniProtKB-UniRule"/>
</dbReference>
<keyword evidence="6 13" id="KW-0732">Signal</keyword>
<feature type="binding site" description="axial binding residue" evidence="13">
    <location>
        <position position="323"/>
    </location>
    <ligand>
        <name>heme c</name>
        <dbReference type="ChEBI" id="CHEBI:61717"/>
        <label>2</label>
    </ligand>
    <ligandPart>
        <name>Fe</name>
        <dbReference type="ChEBI" id="CHEBI:18248"/>
    </ligandPart>
</feature>